<feature type="region of interest" description="Disordered" evidence="1">
    <location>
        <begin position="330"/>
        <end position="365"/>
    </location>
</feature>
<dbReference type="OrthoDB" id="5232980at2759"/>
<reference evidence="3" key="1">
    <citation type="submission" date="2012-08" db="EMBL/GenBank/DDBJ databases">
        <title>Genome analysis of Colletotrichum orbiculare and Colletotrichum fructicola.</title>
        <authorList>
            <person name="Gan P.H.P."/>
            <person name="Ikeda K."/>
            <person name="Irieda H."/>
            <person name="Narusaka M."/>
            <person name="O'Connell R.J."/>
            <person name="Narusaka Y."/>
            <person name="Takano Y."/>
            <person name="Kubo Y."/>
            <person name="Shirasu K."/>
        </authorList>
    </citation>
    <scope>NUCLEOTIDE SEQUENCE</scope>
    <source>
        <strain evidence="3">Nara gc5</strain>
    </source>
</reference>
<feature type="transmembrane region" description="Helical" evidence="2">
    <location>
        <begin position="232"/>
        <end position="259"/>
    </location>
</feature>
<keyword evidence="2" id="KW-1133">Transmembrane helix</keyword>
<dbReference type="Proteomes" id="UP000011096">
    <property type="component" value="Unassembled WGS sequence"/>
</dbReference>
<sequence>MGQLTDAFHRRHLATPEFNQLLNIICPKYLTRKEGEEIMRQFNESWIDENQVLWSGVDHATVEEWANQRGLQTLTSAMGDLMNWTHPKCRRLSKTSVQWTRYMKGVSAIFAWKIAQGHTVTLLTPPPPVRFHPSGLTNYQDIGEPVLKGAVGGTVVGKIVVVRPEVEGAEDMAYEYWPKDQVANWYAKCGSKSHGAKIWRTISSKRRAMIWPAKVDISCDPLETAILEEMEVFMIIGLLLSAEVCMHLVVSLAMLVYHFSSTLYLRNREYSGGHDEPQWLVITQKSDADLNVNVEEEADPAFLLLSVPRPSPMKTAGSVMEDFVRPRSTNVHRYASSGGKGNRMKRLKSKRRRDSRGEIARMKTQ</sequence>
<dbReference type="STRING" id="1213859.L2G893"/>
<gene>
    <name evidence="3" type="ORF">CGGC5_5572</name>
    <name evidence="4" type="ORF">CGGC5_v017133</name>
</gene>
<dbReference type="AlphaFoldDB" id="L2G893"/>
<reference evidence="4 5" key="2">
    <citation type="submission" date="2012-08" db="EMBL/GenBank/DDBJ databases">
        <authorList>
            <person name="Gan P.H.P."/>
            <person name="Ikeda K."/>
            <person name="Irieda H."/>
            <person name="Narusaka M."/>
            <person name="O'Connell R.J."/>
            <person name="Narusaka Y."/>
            <person name="Takano Y."/>
            <person name="Kubo Y."/>
            <person name="Shirasu K."/>
        </authorList>
    </citation>
    <scope>NUCLEOTIDE SEQUENCE [LARGE SCALE GENOMIC DNA]</scope>
    <source>
        <strain evidence="4 5">Nara gc5</strain>
    </source>
</reference>
<organism evidence="3">
    <name type="scientific">Colletotrichum fructicola (strain Nara gc5)</name>
    <name type="common">Anthracnose fungus</name>
    <name type="synonym">Colletotrichum gloeosporioides (strain Nara gc5)</name>
    <dbReference type="NCBI Taxonomy" id="1213859"/>
    <lineage>
        <taxon>Eukaryota</taxon>
        <taxon>Fungi</taxon>
        <taxon>Dikarya</taxon>
        <taxon>Ascomycota</taxon>
        <taxon>Pezizomycotina</taxon>
        <taxon>Sordariomycetes</taxon>
        <taxon>Hypocreomycetidae</taxon>
        <taxon>Glomerellales</taxon>
        <taxon>Glomerellaceae</taxon>
        <taxon>Colletotrichum</taxon>
        <taxon>Colletotrichum gloeosporioides species complex</taxon>
    </lineage>
</organism>
<dbReference type="EMBL" id="KB020605">
    <property type="protein sequence ID" value="ELA34610.1"/>
    <property type="molecule type" value="Genomic_DNA"/>
</dbReference>
<evidence type="ECO:0000256" key="1">
    <source>
        <dbReference type="SAM" id="MobiDB-lite"/>
    </source>
</evidence>
<feature type="compositionally biased region" description="Basic and acidic residues" evidence="1">
    <location>
        <begin position="355"/>
        <end position="365"/>
    </location>
</feature>
<keyword evidence="5" id="KW-1185">Reference proteome</keyword>
<evidence type="ECO:0000313" key="4">
    <source>
        <dbReference type="EMBL" id="KAF4474318.1"/>
    </source>
</evidence>
<accession>L2G893</accession>
<proteinExistence type="predicted"/>
<evidence type="ECO:0000313" key="5">
    <source>
        <dbReference type="Proteomes" id="UP000011096"/>
    </source>
</evidence>
<keyword evidence="2" id="KW-0472">Membrane</keyword>
<dbReference type="InParanoid" id="L2G893"/>
<dbReference type="HOGENOM" id="CLU_758644_0_0_1"/>
<evidence type="ECO:0000313" key="3">
    <source>
        <dbReference type="EMBL" id="ELA34610.1"/>
    </source>
</evidence>
<evidence type="ECO:0000256" key="2">
    <source>
        <dbReference type="SAM" id="Phobius"/>
    </source>
</evidence>
<keyword evidence="2" id="KW-0812">Transmembrane</keyword>
<name>L2G893_COLFN</name>
<feature type="compositionally biased region" description="Basic residues" evidence="1">
    <location>
        <begin position="342"/>
        <end position="354"/>
    </location>
</feature>
<reference evidence="4 5" key="3">
    <citation type="submission" date="2020-04" db="EMBL/GenBank/DDBJ databases">
        <title>Genome sequencing and assembly of multiple isolates from the Colletotrichum gloeosporioides species complex.</title>
        <authorList>
            <person name="Gan P."/>
            <person name="Shirasu K."/>
        </authorList>
    </citation>
    <scope>NUCLEOTIDE SEQUENCE [LARGE SCALE GENOMIC DNA]</scope>
    <source>
        <strain evidence="4 5">Nara gc5</strain>
    </source>
</reference>
<dbReference type="EMBL" id="ANPB02000011">
    <property type="protein sequence ID" value="KAF4474318.1"/>
    <property type="molecule type" value="Genomic_DNA"/>
</dbReference>
<protein>
    <submittedName>
        <fullName evidence="3">Uncharacterized protein</fullName>
    </submittedName>
</protein>